<dbReference type="EMBL" id="JJMU01000026">
    <property type="protein sequence ID" value="KGE14413.1"/>
    <property type="molecule type" value="Genomic_DNA"/>
</dbReference>
<gene>
    <name evidence="1" type="ORF">DI53_1840</name>
</gene>
<reference evidence="2" key="1">
    <citation type="submission" date="2014-04" db="EMBL/GenBank/DDBJ databases">
        <title>Whole-Genome optical mapping and complete genome sequence of Sphingobacterium deserti sp. nov., a new spaces isolated from desert in the west of China.</title>
        <authorList>
            <person name="Teng C."/>
            <person name="Zhou Z."/>
            <person name="Li X."/>
            <person name="Chen M."/>
            <person name="Lin M."/>
            <person name="Wang L."/>
            <person name="Su S."/>
            <person name="Zhang C."/>
            <person name="Zhang W."/>
        </authorList>
    </citation>
    <scope>NUCLEOTIDE SEQUENCE [LARGE SCALE GENOMIC DNA]</scope>
    <source>
        <strain evidence="2">ACCC05744</strain>
    </source>
</reference>
<dbReference type="Proteomes" id="UP000031802">
    <property type="component" value="Unassembled WGS sequence"/>
</dbReference>
<organism evidence="1 2">
    <name type="scientific">Sphingobacterium deserti</name>
    <dbReference type="NCBI Taxonomy" id="1229276"/>
    <lineage>
        <taxon>Bacteria</taxon>
        <taxon>Pseudomonadati</taxon>
        <taxon>Bacteroidota</taxon>
        <taxon>Sphingobacteriia</taxon>
        <taxon>Sphingobacteriales</taxon>
        <taxon>Sphingobacteriaceae</taxon>
        <taxon>Sphingobacterium</taxon>
    </lineage>
</organism>
<accession>A0A0B8T4C0</accession>
<name>A0A0B8T4C0_9SPHI</name>
<evidence type="ECO:0000313" key="2">
    <source>
        <dbReference type="Proteomes" id="UP000031802"/>
    </source>
</evidence>
<sequence length="39" mass="4575">MNAEHKFTDLQPKIVLWIIGAMSRMDKNSYLCIPIINRI</sequence>
<proteinExistence type="predicted"/>
<protein>
    <submittedName>
        <fullName evidence="1">Uncharacterized protein</fullName>
    </submittedName>
</protein>
<reference evidence="1 2" key="2">
    <citation type="journal article" date="2015" name="PLoS ONE">
        <title>Whole-Genome Optical Mapping and Finished Genome Sequence of Sphingobacterium deserti sp. nov., a New Species Isolated from the Western Desert of China.</title>
        <authorList>
            <person name="Teng C."/>
            <person name="Zhou Z."/>
            <person name="Molnar I."/>
            <person name="Li X."/>
            <person name="Tang R."/>
            <person name="Chen M."/>
            <person name="Wang L."/>
            <person name="Su S."/>
            <person name="Zhang W."/>
            <person name="Lin M."/>
        </authorList>
    </citation>
    <scope>NUCLEOTIDE SEQUENCE [LARGE SCALE GENOMIC DNA]</scope>
    <source>
        <strain evidence="2">ACCC05744</strain>
    </source>
</reference>
<keyword evidence="2" id="KW-1185">Reference proteome</keyword>
<dbReference type="AlphaFoldDB" id="A0A0B8T4C0"/>
<comment type="caution">
    <text evidence="1">The sequence shown here is derived from an EMBL/GenBank/DDBJ whole genome shotgun (WGS) entry which is preliminary data.</text>
</comment>
<dbReference type="PATRIC" id="fig|1229276.3.peg.1896"/>
<dbReference type="STRING" id="1229276.DI53_1840"/>
<evidence type="ECO:0000313" key="1">
    <source>
        <dbReference type="EMBL" id="KGE14413.1"/>
    </source>
</evidence>